<reference evidence="1 2" key="1">
    <citation type="submission" date="2019-06" db="EMBL/GenBank/DDBJ databases">
        <title>Rhodococcus spaelei sp. nov., isolated from a cave.</title>
        <authorList>
            <person name="Lee S.D."/>
        </authorList>
    </citation>
    <scope>NUCLEOTIDE SEQUENCE [LARGE SCALE GENOMIC DNA]</scope>
    <source>
        <strain evidence="1 2">C9-5</strain>
    </source>
</reference>
<keyword evidence="2" id="KW-1185">Reference proteome</keyword>
<dbReference type="Gene3D" id="3.30.200.20">
    <property type="entry name" value="Phosphorylase Kinase, domain 1"/>
    <property type="match status" value="1"/>
</dbReference>
<evidence type="ECO:0000313" key="1">
    <source>
        <dbReference type="EMBL" id="TQF74925.1"/>
    </source>
</evidence>
<organism evidence="1 2">
    <name type="scientific">Rhodococcus spelaei</name>
    <dbReference type="NCBI Taxonomy" id="2546320"/>
    <lineage>
        <taxon>Bacteria</taxon>
        <taxon>Bacillati</taxon>
        <taxon>Actinomycetota</taxon>
        <taxon>Actinomycetes</taxon>
        <taxon>Mycobacteriales</taxon>
        <taxon>Nocardiaceae</taxon>
        <taxon>Rhodococcus</taxon>
    </lineage>
</organism>
<dbReference type="EMBL" id="VIGH01000001">
    <property type="protein sequence ID" value="TQF74925.1"/>
    <property type="molecule type" value="Genomic_DNA"/>
</dbReference>
<name>A0A541BRI1_9NOCA</name>
<gene>
    <name evidence="1" type="ORF">FK531_02355</name>
</gene>
<dbReference type="OrthoDB" id="4466798at2"/>
<dbReference type="Proteomes" id="UP000316256">
    <property type="component" value="Unassembled WGS sequence"/>
</dbReference>
<dbReference type="Gene3D" id="1.10.510.10">
    <property type="entry name" value="Transferase(Phosphotransferase) domain 1"/>
    <property type="match status" value="1"/>
</dbReference>
<protein>
    <recommendedName>
        <fullName evidence="3">Serine/threonine protein kinase</fullName>
    </recommendedName>
</protein>
<proteinExistence type="predicted"/>
<evidence type="ECO:0000313" key="2">
    <source>
        <dbReference type="Proteomes" id="UP000316256"/>
    </source>
</evidence>
<dbReference type="AlphaFoldDB" id="A0A541BRI1"/>
<evidence type="ECO:0008006" key="3">
    <source>
        <dbReference type="Google" id="ProtNLM"/>
    </source>
</evidence>
<accession>A0A541BRI1</accession>
<sequence>MRADTERLPPVAASSPGLVRLPAGLSLAGHMPGSTFASQRYRLLVCCGTAPSVEFWHAVDLVSGREVGLTIVGAAGHGSVVDRVDTDDVFARTVWMCGVRSPAMTRILDMVDTDSGGAVVSEWLPSRSLGEVASTRPSRAAASQSIRPLVNTMRRAHEMDSILDLENPGRLRIGERGDVYLAFPGTLPGADRAADVRGLGAALRGLVTGGVGLTPVSATASAW</sequence>
<dbReference type="RefSeq" id="WP_142095010.1">
    <property type="nucleotide sequence ID" value="NZ_VIGH01000001.1"/>
</dbReference>
<comment type="caution">
    <text evidence="1">The sequence shown here is derived from an EMBL/GenBank/DDBJ whole genome shotgun (WGS) entry which is preliminary data.</text>
</comment>